<comment type="caution">
    <text evidence="2">The sequence shown here is derived from an EMBL/GenBank/DDBJ whole genome shotgun (WGS) entry which is preliminary data.</text>
</comment>
<proteinExistence type="predicted"/>
<dbReference type="Pfam" id="PF02464">
    <property type="entry name" value="CinA"/>
    <property type="match status" value="1"/>
</dbReference>
<reference evidence="2" key="1">
    <citation type="journal article" date="2014" name="Front. Microbiol.">
        <title>High frequency of phylogenetically diverse reductive dehalogenase-homologous genes in deep subseafloor sedimentary metagenomes.</title>
        <authorList>
            <person name="Kawai M."/>
            <person name="Futagami T."/>
            <person name="Toyoda A."/>
            <person name="Takaki Y."/>
            <person name="Nishi S."/>
            <person name="Hori S."/>
            <person name="Arai W."/>
            <person name="Tsubouchi T."/>
            <person name="Morono Y."/>
            <person name="Uchiyama I."/>
            <person name="Ito T."/>
            <person name="Fujiyama A."/>
            <person name="Inagaki F."/>
            <person name="Takami H."/>
        </authorList>
    </citation>
    <scope>NUCLEOTIDE SEQUENCE</scope>
    <source>
        <strain evidence="2">Expedition CK06-06</strain>
    </source>
</reference>
<dbReference type="Gene3D" id="3.90.950.20">
    <property type="entry name" value="CinA-like"/>
    <property type="match status" value="1"/>
</dbReference>
<dbReference type="InterPro" id="IPR036653">
    <property type="entry name" value="CinA-like_C"/>
</dbReference>
<name>X0V069_9ZZZZ</name>
<dbReference type="AlphaFoldDB" id="X0V069"/>
<evidence type="ECO:0000313" key="2">
    <source>
        <dbReference type="EMBL" id="GAG04847.1"/>
    </source>
</evidence>
<dbReference type="SUPFAM" id="SSF142433">
    <property type="entry name" value="CinA-like"/>
    <property type="match status" value="1"/>
</dbReference>
<gene>
    <name evidence="2" type="ORF">S01H1_42204</name>
</gene>
<organism evidence="2">
    <name type="scientific">marine sediment metagenome</name>
    <dbReference type="NCBI Taxonomy" id="412755"/>
    <lineage>
        <taxon>unclassified sequences</taxon>
        <taxon>metagenomes</taxon>
        <taxon>ecological metagenomes</taxon>
    </lineage>
</organism>
<dbReference type="EMBL" id="BARS01026816">
    <property type="protein sequence ID" value="GAG04847.1"/>
    <property type="molecule type" value="Genomic_DNA"/>
</dbReference>
<feature type="domain" description="CinA C-terminal" evidence="1">
    <location>
        <begin position="1"/>
        <end position="123"/>
    </location>
</feature>
<protein>
    <recommendedName>
        <fullName evidence="1">CinA C-terminal domain-containing protein</fullName>
    </recommendedName>
</protein>
<dbReference type="NCBIfam" id="TIGR00199">
    <property type="entry name" value="PncC_domain"/>
    <property type="match status" value="1"/>
</dbReference>
<feature type="non-terminal residue" evidence="2">
    <location>
        <position position="1"/>
    </location>
</feature>
<evidence type="ECO:0000259" key="1">
    <source>
        <dbReference type="Pfam" id="PF02464"/>
    </source>
</evidence>
<sequence length="144" mass="15082">QLTNTPGSSSYFLGGVVAYSYSLKKRILSVPSETLVQFGAVSRQTALAMASGCRELTGADVALAITGIAGPGGGMKKKPVGLVYVALVAEDVEACERSVWQGDRLENKISSARAALLLLQKYLDADLIPIPDPEPADTEPSITS</sequence>
<dbReference type="InterPro" id="IPR008136">
    <property type="entry name" value="CinA_C"/>
</dbReference>
<accession>X0V069</accession>